<dbReference type="EMBL" id="BSNS01000022">
    <property type="protein sequence ID" value="GLQ56843.1"/>
    <property type="molecule type" value="Genomic_DNA"/>
</dbReference>
<organism evidence="2 3">
    <name type="scientific">Devosia nitrariae</name>
    <dbReference type="NCBI Taxonomy" id="2071872"/>
    <lineage>
        <taxon>Bacteria</taxon>
        <taxon>Pseudomonadati</taxon>
        <taxon>Pseudomonadota</taxon>
        <taxon>Alphaproteobacteria</taxon>
        <taxon>Hyphomicrobiales</taxon>
        <taxon>Devosiaceae</taxon>
        <taxon>Devosia</taxon>
    </lineage>
</organism>
<evidence type="ECO:0000313" key="3">
    <source>
        <dbReference type="Proteomes" id="UP001156691"/>
    </source>
</evidence>
<comment type="caution">
    <text evidence="2">The sequence shown here is derived from an EMBL/GenBank/DDBJ whole genome shotgun (WGS) entry which is preliminary data.</text>
</comment>
<name>A0ABQ5WAS7_9HYPH</name>
<accession>A0ABQ5WAS7</accession>
<dbReference type="RefSeq" id="WP_284342240.1">
    <property type="nucleotide sequence ID" value="NZ_BSNS01000022.1"/>
</dbReference>
<reference evidence="3" key="1">
    <citation type="journal article" date="2019" name="Int. J. Syst. Evol. Microbiol.">
        <title>The Global Catalogue of Microorganisms (GCM) 10K type strain sequencing project: providing services to taxonomists for standard genome sequencing and annotation.</title>
        <authorList>
            <consortium name="The Broad Institute Genomics Platform"/>
            <consortium name="The Broad Institute Genome Sequencing Center for Infectious Disease"/>
            <person name="Wu L."/>
            <person name="Ma J."/>
        </authorList>
    </citation>
    <scope>NUCLEOTIDE SEQUENCE [LARGE SCALE GENOMIC DNA]</scope>
    <source>
        <strain evidence="3">NBRC 112416</strain>
    </source>
</reference>
<sequence length="82" mass="8573">MKASIITVAGILALSAALALPAAAAIHKFGEVPAGSHQFVHPLDETGFNPQPEPPVNLQLETREHVAIGLLLPAVQKVRCSC</sequence>
<evidence type="ECO:0000313" key="2">
    <source>
        <dbReference type="EMBL" id="GLQ56843.1"/>
    </source>
</evidence>
<feature type="chain" id="PRO_5045316397" evidence="1">
    <location>
        <begin position="25"/>
        <end position="82"/>
    </location>
</feature>
<evidence type="ECO:0000256" key="1">
    <source>
        <dbReference type="SAM" id="SignalP"/>
    </source>
</evidence>
<feature type="signal peptide" evidence="1">
    <location>
        <begin position="1"/>
        <end position="24"/>
    </location>
</feature>
<protein>
    <submittedName>
        <fullName evidence="2">Uncharacterized protein</fullName>
    </submittedName>
</protein>
<proteinExistence type="predicted"/>
<keyword evidence="3" id="KW-1185">Reference proteome</keyword>
<gene>
    <name evidence="2" type="ORF">GCM10010862_41020</name>
</gene>
<keyword evidence="1" id="KW-0732">Signal</keyword>
<dbReference type="Proteomes" id="UP001156691">
    <property type="component" value="Unassembled WGS sequence"/>
</dbReference>